<protein>
    <submittedName>
        <fullName evidence="2">Uncharacterized protein</fullName>
    </submittedName>
</protein>
<dbReference type="AlphaFoldDB" id="A0A2A5JEK2"/>
<feature type="compositionally biased region" description="Basic and acidic residues" evidence="1">
    <location>
        <begin position="79"/>
        <end position="112"/>
    </location>
</feature>
<evidence type="ECO:0000313" key="3">
    <source>
        <dbReference type="Proteomes" id="UP000230886"/>
    </source>
</evidence>
<gene>
    <name evidence="2" type="ORF">CHR55_06055</name>
</gene>
<feature type="region of interest" description="Disordered" evidence="1">
    <location>
        <begin position="22"/>
        <end position="121"/>
    </location>
</feature>
<evidence type="ECO:0000256" key="1">
    <source>
        <dbReference type="SAM" id="MobiDB-lite"/>
    </source>
</evidence>
<dbReference type="Proteomes" id="UP000230886">
    <property type="component" value="Unassembled WGS sequence"/>
</dbReference>
<accession>A0A8A9J1W4</accession>
<organism evidence="2 3">
    <name type="scientific">Rhodococcus qingshengii</name>
    <dbReference type="NCBI Taxonomy" id="334542"/>
    <lineage>
        <taxon>Bacteria</taxon>
        <taxon>Bacillati</taxon>
        <taxon>Actinomycetota</taxon>
        <taxon>Actinomycetes</taxon>
        <taxon>Mycobacteriales</taxon>
        <taxon>Nocardiaceae</taxon>
        <taxon>Rhodococcus</taxon>
        <taxon>Rhodococcus erythropolis group</taxon>
    </lineage>
</organism>
<proteinExistence type="predicted"/>
<reference evidence="2 3" key="1">
    <citation type="submission" date="2017-07" db="EMBL/GenBank/DDBJ databases">
        <title>Draft sequence of Rhodococcus enclensis 23b-28.</title>
        <authorList>
            <person name="Besaury L."/>
            <person name="Sancelme M."/>
            <person name="Amato P."/>
            <person name="Lallement A."/>
            <person name="Delort A.-M."/>
        </authorList>
    </citation>
    <scope>NUCLEOTIDE SEQUENCE [LARGE SCALE GENOMIC DNA]</scope>
    <source>
        <strain evidence="2 3">23b-28</strain>
    </source>
</reference>
<dbReference type="EMBL" id="NOVD01000003">
    <property type="protein sequence ID" value="PCK28004.1"/>
    <property type="molecule type" value="Genomic_DNA"/>
</dbReference>
<feature type="compositionally biased region" description="Basic and acidic residues" evidence="1">
    <location>
        <begin position="22"/>
        <end position="53"/>
    </location>
</feature>
<evidence type="ECO:0000313" key="2">
    <source>
        <dbReference type="EMBL" id="PCK28004.1"/>
    </source>
</evidence>
<accession>A0A2A5JEK2</accession>
<sequence length="121" mass="13597">MVVVIAIVAALLWVARNRRDERRHIEAEQIREDVADKSLQVGEREARAEETAAKARMVQAEADAKAAEASALQHHAAQHRKEATSSREELNQQRDHADTIDPKVPNPEEPRSTPDQNPRNP</sequence>
<name>A0A2A5JEK2_RHOSG</name>
<comment type="caution">
    <text evidence="2">The sequence shown here is derived from an EMBL/GenBank/DDBJ whole genome shotgun (WGS) entry which is preliminary data.</text>
</comment>